<evidence type="ECO:0000313" key="2">
    <source>
        <dbReference type="EMBL" id="MDA5192519.1"/>
    </source>
</evidence>
<reference evidence="2" key="2">
    <citation type="journal article" date="2023" name="Syst. Appl. Microbiol.">
        <title>Govania unica gen. nov., sp. nov., a rare biosphere bacterium that represents a novel family in the class Alphaproteobacteria.</title>
        <authorList>
            <person name="Vandamme P."/>
            <person name="Peeters C."/>
            <person name="Hettiarachchi A."/>
            <person name="Cnockaert M."/>
            <person name="Carlier A."/>
        </authorList>
    </citation>
    <scope>NUCLEOTIDE SEQUENCE</scope>
    <source>
        <strain evidence="2">LMG 31809</strain>
    </source>
</reference>
<evidence type="ECO:0000313" key="3">
    <source>
        <dbReference type="Proteomes" id="UP001141619"/>
    </source>
</evidence>
<comment type="caution">
    <text evidence="2">The sequence shown here is derived from an EMBL/GenBank/DDBJ whole genome shotgun (WGS) entry which is preliminary data.</text>
</comment>
<dbReference type="EMBL" id="JANWOI010000001">
    <property type="protein sequence ID" value="MDA5192519.1"/>
    <property type="molecule type" value="Genomic_DNA"/>
</dbReference>
<dbReference type="AlphaFoldDB" id="A0A9X3TVV9"/>
<name>A0A9X3TVV9_9PROT</name>
<keyword evidence="3" id="KW-1185">Reference proteome</keyword>
<feature type="region of interest" description="Disordered" evidence="1">
    <location>
        <begin position="210"/>
        <end position="237"/>
    </location>
</feature>
<protein>
    <submittedName>
        <fullName evidence="2">Uncharacterized protein</fullName>
    </submittedName>
</protein>
<evidence type="ECO:0000256" key="1">
    <source>
        <dbReference type="SAM" id="MobiDB-lite"/>
    </source>
</evidence>
<proteinExistence type="predicted"/>
<dbReference type="RefSeq" id="WP_274942224.1">
    <property type="nucleotide sequence ID" value="NZ_JANWOI010000001.1"/>
</dbReference>
<reference evidence="2" key="1">
    <citation type="submission" date="2022-08" db="EMBL/GenBank/DDBJ databases">
        <authorList>
            <person name="Vandamme P."/>
            <person name="Hettiarachchi A."/>
            <person name="Peeters C."/>
            <person name="Cnockaert M."/>
            <person name="Carlier A."/>
        </authorList>
    </citation>
    <scope>NUCLEOTIDE SEQUENCE</scope>
    <source>
        <strain evidence="2">LMG 31809</strain>
    </source>
</reference>
<gene>
    <name evidence="2" type="ORF">NYP16_00910</name>
</gene>
<accession>A0A9X3TVV9</accession>
<sequence>MARYTGISENSLQRYEKAGLSPEGQYPSAAKLALLCFELKISPAQALAASLPDKDYHFGSQALSIDAHRAPSFDYLRRQFLDTLEDNSRLRSILKILLAPPPIKGSPAYKRVLWLLGTLRSMFQRQEKFEADLTKAGAHVPTVRMYQNPHSMPEEINLDWVYAINPEEYENSEFPNISGSALQFSEEDEASEAAIDEEWKERFPEEWMASLDARAATEKEEGSGEFGSRPEPSKAEK</sequence>
<organism evidence="2 3">
    <name type="scientific">Govanella unica</name>
    <dbReference type="NCBI Taxonomy" id="2975056"/>
    <lineage>
        <taxon>Bacteria</taxon>
        <taxon>Pseudomonadati</taxon>
        <taxon>Pseudomonadota</taxon>
        <taxon>Alphaproteobacteria</taxon>
        <taxon>Emcibacterales</taxon>
        <taxon>Govanellaceae</taxon>
        <taxon>Govanella</taxon>
    </lineage>
</organism>
<dbReference type="Proteomes" id="UP001141619">
    <property type="component" value="Unassembled WGS sequence"/>
</dbReference>